<dbReference type="GO" id="GO:0071949">
    <property type="term" value="F:FAD binding"/>
    <property type="evidence" value="ECO:0007669"/>
    <property type="project" value="InterPro"/>
</dbReference>
<dbReference type="Proteomes" id="UP000198921">
    <property type="component" value="Unassembled WGS sequence"/>
</dbReference>
<organism evidence="4 5">
    <name type="scientific">Geodermatophilus africanus</name>
    <dbReference type="NCBI Taxonomy" id="1137993"/>
    <lineage>
        <taxon>Bacteria</taxon>
        <taxon>Bacillati</taxon>
        <taxon>Actinomycetota</taxon>
        <taxon>Actinomycetes</taxon>
        <taxon>Geodermatophilales</taxon>
        <taxon>Geodermatophilaceae</taxon>
        <taxon>Geodermatophilus</taxon>
    </lineage>
</organism>
<dbReference type="GO" id="GO:0004497">
    <property type="term" value="F:monooxygenase activity"/>
    <property type="evidence" value="ECO:0007669"/>
    <property type="project" value="UniProtKB-KW"/>
</dbReference>
<dbReference type="InterPro" id="IPR002938">
    <property type="entry name" value="FAD-bd"/>
</dbReference>
<dbReference type="InterPro" id="IPR050493">
    <property type="entry name" value="FAD-dep_Monooxygenase_BioMet"/>
</dbReference>
<dbReference type="Gene3D" id="3.50.50.60">
    <property type="entry name" value="FAD/NAD(P)-binding domain"/>
    <property type="match status" value="1"/>
</dbReference>
<accession>A0A1H3DNA4</accession>
<proteinExistence type="predicted"/>
<keyword evidence="2" id="KW-0503">Monooxygenase</keyword>
<evidence type="ECO:0000259" key="3">
    <source>
        <dbReference type="Pfam" id="PF01494"/>
    </source>
</evidence>
<dbReference type="SUPFAM" id="SSF51905">
    <property type="entry name" value="FAD/NAD(P)-binding domain"/>
    <property type="match status" value="1"/>
</dbReference>
<keyword evidence="5" id="KW-1185">Reference proteome</keyword>
<dbReference type="PANTHER" id="PTHR13789:SF309">
    <property type="entry name" value="PUTATIVE (AFU_ORTHOLOGUE AFUA_6G14510)-RELATED"/>
    <property type="match status" value="1"/>
</dbReference>
<dbReference type="Pfam" id="PF01494">
    <property type="entry name" value="FAD_binding_3"/>
    <property type="match status" value="1"/>
</dbReference>
<keyword evidence="1" id="KW-0560">Oxidoreductase</keyword>
<name>A0A1H3DNA4_9ACTN</name>
<dbReference type="EMBL" id="FNOT01000002">
    <property type="protein sequence ID" value="SDX67129.1"/>
    <property type="molecule type" value="Genomic_DNA"/>
</dbReference>
<dbReference type="AlphaFoldDB" id="A0A1H3DNA4"/>
<evidence type="ECO:0000313" key="5">
    <source>
        <dbReference type="Proteomes" id="UP000198921"/>
    </source>
</evidence>
<reference evidence="5" key="1">
    <citation type="submission" date="2016-10" db="EMBL/GenBank/DDBJ databases">
        <authorList>
            <person name="Varghese N."/>
            <person name="Submissions S."/>
        </authorList>
    </citation>
    <scope>NUCLEOTIDE SEQUENCE [LARGE SCALE GENOMIC DNA]</scope>
    <source>
        <strain evidence="5">DSM 45422</strain>
    </source>
</reference>
<dbReference type="InterPro" id="IPR036188">
    <property type="entry name" value="FAD/NAD-bd_sf"/>
</dbReference>
<protein>
    <submittedName>
        <fullName evidence="4">FAD binding domain-containing protein</fullName>
    </submittedName>
</protein>
<dbReference type="STRING" id="1137993.SAMN05660209_01036"/>
<dbReference type="PANTHER" id="PTHR13789">
    <property type="entry name" value="MONOOXYGENASE"/>
    <property type="match status" value="1"/>
</dbReference>
<evidence type="ECO:0000256" key="1">
    <source>
        <dbReference type="ARBA" id="ARBA00023002"/>
    </source>
</evidence>
<sequence>MAALRRLVPDPGVQRAVPVVQSPQGSRRLGRAWYDATRNELFRRAGAVHGNVVQRSLRPADIPEETYAELATEAGRRWPTPWGDAIADSIARRAVTATPISEYLPDRLVAGRLVLVGDAAHVPTPMTGRGFAASLADGQALAGAVARARADHVPDDLLAYQRQRLGPARALVQSGQSFSRSFAGR</sequence>
<evidence type="ECO:0000313" key="4">
    <source>
        <dbReference type="EMBL" id="SDX67129.1"/>
    </source>
</evidence>
<gene>
    <name evidence="4" type="ORF">SAMN05660209_01036</name>
</gene>
<evidence type="ECO:0000256" key="2">
    <source>
        <dbReference type="ARBA" id="ARBA00023033"/>
    </source>
</evidence>
<feature type="domain" description="FAD-binding" evidence="3">
    <location>
        <begin position="72"/>
        <end position="173"/>
    </location>
</feature>
<dbReference type="OrthoDB" id="9782160at2"/>